<evidence type="ECO:0000313" key="3">
    <source>
        <dbReference type="EMBL" id="GFY84193.1"/>
    </source>
</evidence>
<accession>A0A7J0ECJ5</accession>
<keyword evidence="4" id="KW-1185">Reference proteome</keyword>
<comment type="similarity">
    <text evidence="1">Belongs to the senescence regulator S40 family.</text>
</comment>
<dbReference type="EMBL" id="BJWL01000003">
    <property type="protein sequence ID" value="GFY84193.1"/>
    <property type="molecule type" value="Genomic_DNA"/>
</dbReference>
<dbReference type="AlphaFoldDB" id="A0A7J0ECJ5"/>
<reference evidence="3 4" key="1">
    <citation type="submission" date="2019-07" db="EMBL/GenBank/DDBJ databases">
        <title>De Novo Assembly of kiwifruit Actinidia rufa.</title>
        <authorList>
            <person name="Sugita-Konishi S."/>
            <person name="Sato K."/>
            <person name="Mori E."/>
            <person name="Abe Y."/>
            <person name="Kisaki G."/>
            <person name="Hamano K."/>
            <person name="Suezawa K."/>
            <person name="Otani M."/>
            <person name="Fukuda T."/>
            <person name="Manabe T."/>
            <person name="Gomi K."/>
            <person name="Tabuchi M."/>
            <person name="Akimitsu K."/>
            <person name="Kataoka I."/>
        </authorList>
    </citation>
    <scope>NUCLEOTIDE SEQUENCE [LARGE SCALE GENOMIC DNA]</scope>
    <source>
        <strain evidence="4">cv. Fuchu</strain>
    </source>
</reference>
<evidence type="ECO:0000313" key="4">
    <source>
        <dbReference type="Proteomes" id="UP000585474"/>
    </source>
</evidence>
<evidence type="ECO:0000256" key="1">
    <source>
        <dbReference type="ARBA" id="ARBA00034773"/>
    </source>
</evidence>
<dbReference type="Pfam" id="PF04520">
    <property type="entry name" value="Senescence_reg"/>
    <property type="match status" value="1"/>
</dbReference>
<name>A0A7J0ECJ5_9ERIC</name>
<protein>
    <submittedName>
        <fullName evidence="3">Uncharacterized protein</fullName>
    </submittedName>
</protein>
<dbReference type="GO" id="GO:0010150">
    <property type="term" value="P:leaf senescence"/>
    <property type="evidence" value="ECO:0007669"/>
    <property type="project" value="UniProtKB-ARBA"/>
</dbReference>
<organism evidence="3 4">
    <name type="scientific">Actinidia rufa</name>
    <dbReference type="NCBI Taxonomy" id="165716"/>
    <lineage>
        <taxon>Eukaryota</taxon>
        <taxon>Viridiplantae</taxon>
        <taxon>Streptophyta</taxon>
        <taxon>Embryophyta</taxon>
        <taxon>Tracheophyta</taxon>
        <taxon>Spermatophyta</taxon>
        <taxon>Magnoliopsida</taxon>
        <taxon>eudicotyledons</taxon>
        <taxon>Gunneridae</taxon>
        <taxon>Pentapetalae</taxon>
        <taxon>asterids</taxon>
        <taxon>Ericales</taxon>
        <taxon>Actinidiaceae</taxon>
        <taxon>Actinidia</taxon>
    </lineage>
</organism>
<dbReference type="InterPro" id="IPR007608">
    <property type="entry name" value="Senescence_reg_S40"/>
</dbReference>
<gene>
    <name evidence="3" type="ORF">Acr_03g0009670</name>
</gene>
<sequence>MTVPVVSRKVWNSELTTLDNNGDGDEDDNEMLPPHEIVARVGAAQRDRGGGGTGTKKYFGDRGRGHQPSAPPRPIAIPRLD</sequence>
<evidence type="ECO:0000256" key="2">
    <source>
        <dbReference type="SAM" id="MobiDB-lite"/>
    </source>
</evidence>
<dbReference type="Proteomes" id="UP000585474">
    <property type="component" value="Unassembled WGS sequence"/>
</dbReference>
<feature type="region of interest" description="Disordered" evidence="2">
    <location>
        <begin position="42"/>
        <end position="81"/>
    </location>
</feature>
<comment type="caution">
    <text evidence="3">The sequence shown here is derived from an EMBL/GenBank/DDBJ whole genome shotgun (WGS) entry which is preliminary data.</text>
</comment>
<proteinExistence type="inferred from homology"/>